<evidence type="ECO:0000256" key="7">
    <source>
        <dbReference type="ARBA" id="ARBA00022801"/>
    </source>
</evidence>
<dbReference type="Pfam" id="PF02709">
    <property type="entry name" value="Glyco_transf_7C"/>
    <property type="match status" value="1"/>
</dbReference>
<keyword evidence="8" id="KW-0695">RNA-directed DNA polymerase</keyword>
<dbReference type="PROSITE" id="PS50084">
    <property type="entry name" value="KH_TYPE_1"/>
    <property type="match status" value="3"/>
</dbReference>
<dbReference type="SUPFAM" id="SSF53448">
    <property type="entry name" value="Nucleotide-diphospho-sugar transferases"/>
    <property type="match status" value="1"/>
</dbReference>
<dbReference type="PROSITE" id="PS50994">
    <property type="entry name" value="INTEGRASE"/>
    <property type="match status" value="1"/>
</dbReference>
<feature type="compositionally biased region" description="Polar residues" evidence="11">
    <location>
        <begin position="133"/>
        <end position="145"/>
    </location>
</feature>
<proteinExistence type="predicted"/>
<dbReference type="InterPro" id="IPR004088">
    <property type="entry name" value="KH_dom_type_1"/>
</dbReference>
<feature type="domain" description="Integrase catalytic" evidence="13">
    <location>
        <begin position="928"/>
        <end position="1088"/>
    </location>
</feature>
<dbReference type="GO" id="GO:0003964">
    <property type="term" value="F:RNA-directed DNA polymerase activity"/>
    <property type="evidence" value="ECO:0007669"/>
    <property type="project" value="UniProtKB-KW"/>
</dbReference>
<evidence type="ECO:0000256" key="11">
    <source>
        <dbReference type="SAM" id="MobiDB-lite"/>
    </source>
</evidence>
<dbReference type="OrthoDB" id="1937934at2759"/>
<dbReference type="GO" id="GO:0016757">
    <property type="term" value="F:glycosyltransferase activity"/>
    <property type="evidence" value="ECO:0007669"/>
    <property type="project" value="InterPro"/>
</dbReference>
<keyword evidence="2" id="KW-0645">Protease</keyword>
<dbReference type="CDD" id="cd09274">
    <property type="entry name" value="RNase_HI_RT_Ty3"/>
    <property type="match status" value="1"/>
</dbReference>
<dbReference type="InterPro" id="IPR050951">
    <property type="entry name" value="Retrovirus_Pol_polyprotein"/>
</dbReference>
<accession>A0A0V1DAQ3</accession>
<evidence type="ECO:0000313" key="14">
    <source>
        <dbReference type="EMBL" id="KRY58561.1"/>
    </source>
</evidence>
<dbReference type="InterPro" id="IPR003859">
    <property type="entry name" value="Galactosyl_T"/>
</dbReference>
<evidence type="ECO:0000313" key="15">
    <source>
        <dbReference type="Proteomes" id="UP000054653"/>
    </source>
</evidence>
<dbReference type="FunFam" id="3.30.420.10:FF:000032">
    <property type="entry name" value="Retrovirus-related Pol polyprotein from transposon 297-like Protein"/>
    <property type="match status" value="1"/>
</dbReference>
<keyword evidence="7" id="KW-0378">Hydrolase</keyword>
<dbReference type="Gene3D" id="3.90.550.10">
    <property type="entry name" value="Spore Coat Polysaccharide Biosynthesis Protein SpsA, Chain A"/>
    <property type="match status" value="1"/>
</dbReference>
<dbReference type="Pfam" id="PF17919">
    <property type="entry name" value="RT_RNaseH_2"/>
    <property type="match status" value="1"/>
</dbReference>
<dbReference type="PANTHER" id="PTHR37984:SF5">
    <property type="entry name" value="PROTEIN NYNRIN-LIKE"/>
    <property type="match status" value="1"/>
</dbReference>
<evidence type="ECO:0000256" key="1">
    <source>
        <dbReference type="ARBA" id="ARBA00012493"/>
    </source>
</evidence>
<evidence type="ECO:0000256" key="2">
    <source>
        <dbReference type="ARBA" id="ARBA00022670"/>
    </source>
</evidence>
<keyword evidence="5" id="KW-0540">Nuclease</keyword>
<feature type="region of interest" description="Disordered" evidence="11">
    <location>
        <begin position="169"/>
        <end position="197"/>
    </location>
</feature>
<dbReference type="InterPro" id="IPR000477">
    <property type="entry name" value="RT_dom"/>
</dbReference>
<dbReference type="GO" id="GO:0006508">
    <property type="term" value="P:proteolysis"/>
    <property type="evidence" value="ECO:0007669"/>
    <property type="project" value="UniProtKB-KW"/>
</dbReference>
<dbReference type="Pfam" id="PF23055">
    <property type="entry name" value="DUF7041"/>
    <property type="match status" value="1"/>
</dbReference>
<dbReference type="Pfam" id="PF00665">
    <property type="entry name" value="rve"/>
    <property type="match status" value="1"/>
</dbReference>
<dbReference type="Gene3D" id="3.10.10.10">
    <property type="entry name" value="HIV Type 1 Reverse Transcriptase, subunit A, domain 1"/>
    <property type="match status" value="1"/>
</dbReference>
<dbReference type="Proteomes" id="UP000054653">
    <property type="component" value="Unassembled WGS sequence"/>
</dbReference>
<keyword evidence="4" id="KW-0548">Nucleotidyltransferase</keyword>
<dbReference type="InterPro" id="IPR043502">
    <property type="entry name" value="DNA/RNA_pol_sf"/>
</dbReference>
<evidence type="ECO:0000256" key="5">
    <source>
        <dbReference type="ARBA" id="ARBA00022722"/>
    </source>
</evidence>
<dbReference type="GO" id="GO:0005975">
    <property type="term" value="P:carbohydrate metabolic process"/>
    <property type="evidence" value="ECO:0007669"/>
    <property type="project" value="InterPro"/>
</dbReference>
<dbReference type="GO" id="GO:0015074">
    <property type="term" value="P:DNA integration"/>
    <property type="evidence" value="ECO:0007669"/>
    <property type="project" value="InterPro"/>
</dbReference>
<gene>
    <name evidence="14" type="primary">Tf2-6</name>
    <name evidence="14" type="ORF">T03_16291</name>
</gene>
<evidence type="ECO:0000256" key="4">
    <source>
        <dbReference type="ARBA" id="ARBA00022695"/>
    </source>
</evidence>
<feature type="compositionally biased region" description="Basic residues" evidence="11">
    <location>
        <begin position="185"/>
        <end position="196"/>
    </location>
</feature>
<dbReference type="Gene3D" id="2.40.70.10">
    <property type="entry name" value="Acid Proteases"/>
    <property type="match status" value="1"/>
</dbReference>
<evidence type="ECO:0000259" key="13">
    <source>
        <dbReference type="PROSITE" id="PS50994"/>
    </source>
</evidence>
<dbReference type="Gene3D" id="1.10.340.70">
    <property type="match status" value="1"/>
</dbReference>
<keyword evidence="6" id="KW-0255">Endonuclease</keyword>
<dbReference type="Pfam" id="PF00013">
    <property type="entry name" value="KH_1"/>
    <property type="match status" value="3"/>
</dbReference>
<dbReference type="SUPFAM" id="SSF53098">
    <property type="entry name" value="Ribonuclease H-like"/>
    <property type="match status" value="1"/>
</dbReference>
<dbReference type="CDD" id="cd22434">
    <property type="entry name" value="KH-I_HNRNPK_rpt3"/>
    <property type="match status" value="1"/>
</dbReference>
<feature type="compositionally biased region" description="Basic and acidic residues" evidence="11">
    <location>
        <begin position="169"/>
        <end position="181"/>
    </location>
</feature>
<evidence type="ECO:0000256" key="9">
    <source>
        <dbReference type="ARBA" id="ARBA00023268"/>
    </source>
</evidence>
<dbReference type="InterPro" id="IPR041588">
    <property type="entry name" value="Integrase_H2C2"/>
</dbReference>
<dbReference type="InterPro" id="IPR004087">
    <property type="entry name" value="KH_dom"/>
</dbReference>
<dbReference type="InterPro" id="IPR036397">
    <property type="entry name" value="RNaseH_sf"/>
</dbReference>
<dbReference type="SUPFAM" id="SSF56672">
    <property type="entry name" value="DNA/RNA polymerases"/>
    <property type="match status" value="1"/>
</dbReference>
<feature type="region of interest" description="Disordered" evidence="11">
    <location>
        <begin position="129"/>
        <end position="149"/>
    </location>
</feature>
<dbReference type="InterPro" id="IPR021109">
    <property type="entry name" value="Peptidase_aspartic_dom_sf"/>
</dbReference>
<dbReference type="Gene3D" id="3.30.70.270">
    <property type="match status" value="2"/>
</dbReference>
<dbReference type="GO" id="GO:0008233">
    <property type="term" value="F:peptidase activity"/>
    <property type="evidence" value="ECO:0007669"/>
    <property type="project" value="UniProtKB-KW"/>
</dbReference>
<dbReference type="GO" id="GO:0042575">
    <property type="term" value="C:DNA polymerase complex"/>
    <property type="evidence" value="ECO:0007669"/>
    <property type="project" value="UniProtKB-ARBA"/>
</dbReference>
<dbReference type="SUPFAM" id="SSF54791">
    <property type="entry name" value="Eukaryotic type KH-domain (KH-domain type I)"/>
    <property type="match status" value="3"/>
</dbReference>
<dbReference type="PRINTS" id="PR02050">
    <property type="entry name" value="B14GALTRFASE"/>
</dbReference>
<evidence type="ECO:0000256" key="10">
    <source>
        <dbReference type="PROSITE-ProRule" id="PRU00117"/>
    </source>
</evidence>
<dbReference type="Gene3D" id="3.30.1370.10">
    <property type="entry name" value="K Homology domain, type 1"/>
    <property type="match status" value="3"/>
</dbReference>
<dbReference type="SUPFAM" id="SSF50630">
    <property type="entry name" value="Acid proteases"/>
    <property type="match status" value="1"/>
</dbReference>
<evidence type="ECO:0000256" key="3">
    <source>
        <dbReference type="ARBA" id="ARBA00022679"/>
    </source>
</evidence>
<dbReference type="Pfam" id="PF17921">
    <property type="entry name" value="Integrase_H2C2"/>
    <property type="match status" value="1"/>
</dbReference>
<dbReference type="PROSITE" id="PS50878">
    <property type="entry name" value="RT_POL"/>
    <property type="match status" value="1"/>
</dbReference>
<dbReference type="InterPro" id="IPR012337">
    <property type="entry name" value="RNaseH-like_sf"/>
</dbReference>
<protein>
    <recommendedName>
        <fullName evidence="1">RNA-directed DNA polymerase</fullName>
        <ecNumber evidence="1">2.7.7.49</ecNumber>
    </recommendedName>
</protein>
<dbReference type="CDD" id="cd01647">
    <property type="entry name" value="RT_LTR"/>
    <property type="match status" value="1"/>
</dbReference>
<dbReference type="Pfam" id="PF00078">
    <property type="entry name" value="RVT_1"/>
    <property type="match status" value="1"/>
</dbReference>
<dbReference type="InterPro" id="IPR001584">
    <property type="entry name" value="Integrase_cat-core"/>
</dbReference>
<dbReference type="PANTHER" id="PTHR37984">
    <property type="entry name" value="PROTEIN CBG26694"/>
    <property type="match status" value="1"/>
</dbReference>
<evidence type="ECO:0000256" key="6">
    <source>
        <dbReference type="ARBA" id="ARBA00022759"/>
    </source>
</evidence>
<comment type="caution">
    <text evidence="14">The sequence shown here is derived from an EMBL/GenBank/DDBJ whole genome shotgun (WGS) entry which is preliminary data.</text>
</comment>
<dbReference type="FunFam" id="3.30.70.270:FF:000020">
    <property type="entry name" value="Transposon Tf2-6 polyprotein-like Protein"/>
    <property type="match status" value="1"/>
</dbReference>
<dbReference type="STRING" id="45882.A0A0V1DAQ3"/>
<dbReference type="GO" id="GO:0004519">
    <property type="term" value="F:endonuclease activity"/>
    <property type="evidence" value="ECO:0007669"/>
    <property type="project" value="UniProtKB-KW"/>
</dbReference>
<dbReference type="InterPro" id="IPR036612">
    <property type="entry name" value="KH_dom_type_1_sf"/>
</dbReference>
<dbReference type="GO" id="GO:0003723">
    <property type="term" value="F:RNA binding"/>
    <property type="evidence" value="ECO:0007669"/>
    <property type="project" value="UniProtKB-UniRule"/>
</dbReference>
<keyword evidence="10" id="KW-0694">RNA-binding</keyword>
<feature type="domain" description="Reverse transcriptase" evidence="12">
    <location>
        <begin position="418"/>
        <end position="596"/>
    </location>
</feature>
<dbReference type="CDD" id="cd22433">
    <property type="entry name" value="KH-I_HNRNPK_rpt2"/>
    <property type="match status" value="1"/>
</dbReference>
<feature type="compositionally biased region" description="Low complexity" evidence="11">
    <location>
        <begin position="1567"/>
        <end position="1587"/>
    </location>
</feature>
<dbReference type="Gene3D" id="3.30.420.10">
    <property type="entry name" value="Ribonuclease H-like superfamily/Ribonuclease H"/>
    <property type="match status" value="1"/>
</dbReference>
<dbReference type="OMA" id="WARTCET"/>
<keyword evidence="15" id="KW-1185">Reference proteome</keyword>
<organism evidence="14 15">
    <name type="scientific">Trichinella britovi</name>
    <name type="common">Parasitic roundworm</name>
    <dbReference type="NCBI Taxonomy" id="45882"/>
    <lineage>
        <taxon>Eukaryota</taxon>
        <taxon>Metazoa</taxon>
        <taxon>Ecdysozoa</taxon>
        <taxon>Nematoda</taxon>
        <taxon>Enoplea</taxon>
        <taxon>Dorylaimia</taxon>
        <taxon>Trichinellida</taxon>
        <taxon>Trichinellidae</taxon>
        <taxon>Trichinella</taxon>
    </lineage>
</organism>
<dbReference type="FunFam" id="3.10.10.10:FF:000007">
    <property type="entry name" value="Retrovirus-related Pol polyprotein from transposon 17.6-like Protein"/>
    <property type="match status" value="1"/>
</dbReference>
<dbReference type="EMBL" id="JYDI01000020">
    <property type="protein sequence ID" value="KRY58561.1"/>
    <property type="molecule type" value="Genomic_DNA"/>
</dbReference>
<dbReference type="InterPro" id="IPR041577">
    <property type="entry name" value="RT_RNaseH_2"/>
</dbReference>
<sequence length="1775" mass="200297">MSQSLLIICQIYSRKCFASHKATGGKGGKSVCGERGSAVCIGVDIRRAPPASLTKYYYVIASLPDSVAPDVDDLLEPAGGAPYETLKRRLLERYGKSDDDRFNAFMNSALAGDTKPSQLLREMRRNCGKDLDPNTSLSNNGSGSICTVKKVNGDKAPTLEERIEDLEERFRSLNRRPDDAPRTPSPKRRSSSRAGRHTSPVCYFHRKFGKRTARDLMAVGSSGKRVRCLFFVQERSYGMRFLVDTGSEVSVVPYNATRRSQLHTADIPQLTAANGTRIDVVGSRELTVDLGFTRPMKWKFIVARIAQPILGADFLRHFNLLVDLKHQRLVDMTSWTFSNGLVKTSNTKVVSCLRHGSDHNLKILEKYPSLTSCFRTSKPATHSIQHHILTHGPPVFARPRRLPPDRLELARKEFDILLDLGIIRPSSSSWASPLHMVPKKQPNTWRPCGDYRRLNNVTKPDRYPIPNINDFVTQLGGRTIFSKVDLIRAYQQIPVAEEDIPKTAITTPFGLFEYVRMPFGLRNAAQTFQRFMDEVTRGLRFCFVYLDDVLVASRSKQEHEKHLATLFQRFEKYGVKLNPAKCVFFAPDLEFLGFKVCSQGIKPLAEKVEAIRRFRQPTTMHELRQFLGCVNFYRRFIPRAATLLAPLERLTLSHDSHNKLKLPEDAVNAFDEVKEALANATLLSHPQEGAALSLVVDASDHTAGAALQQRHKGRWSPLAFFSRRFQPREMRYIAFGRELLAIYLAIRHFRHWLEGRQFTVLTDHKPIVQVVQRGTGSHNPREVRQLDYITSFTSDVRHIKGTRNTIRLSGCGVNLRQLADAQRKPRVAGCQALQFIAIAPSQAGRYRHSLWCDTAQSKTRPYVPQSLRRKVITTLHGLSHPSIRGSRRLVKQSYVWPGMNKDVARWTRSCLTCQRTKVHRHTKTPLEIFTVPDRRFDHVHVDIVGPLPPSRGFSYLLTVMDRFTRWPEVVPLTNTSADTVCRAFLSTWVARFGIPSIVTTDQGRQFQSALWRELTTALGIKLAPASAYHPQTNGMVERFHRHLKTALAAHANHSHRWIDALPLVLLGIRSSVKEDIRHAPAELVYGSPLRLPGVFFTKTLPSSAAALSDHLRILFDYIRPSPSRTARSRKWFVPKELKDCTHVFVRNDAPRPPLSPTYDGPYLVLSRAGKTITICCQNKTKTVSLDRVKPAFLDSGEAPHVPVILYVQLYMKSNVNLLEPVDLLIREQASSFSKSQLHKLCVVVPFRDRFYELQKFNRAALINIGYFESVNESCDYFAMHDVDLLPLNKHLNYGYPVDGVYHVASPEYHPLYHYEKYIGGILILKLDDFKQLNGMSNKYWGWGLEDDEFYLRVLSFEIIGKMNGMKRYYQDESLHYSRKRRRSGHEGPELRLLIASKSAGAVIGKGGENIKRLRSQYCASVNIPDSSTPERVLNISCANVATLTDCVSDLIPRLDDGKSGPQEAEVRMLVHQSQAGAIIGRAGFKIKELRDITGAGIRVYSECAPLSTERVIQFSGDKEKIVNAIRHVKEICEETPIKGVERLYDANNYDMSYALDYGGYTTDRNWRSNSTTRRSSGIHSSSPAASTPHFTGVNEISPMQALGYSPMSLYAENLIATVQVTIPKELGGTIIGKGGERINRIREESGAQIVVDPPTPDSDERIITISGTTSQIKLGQYLLQQCIPCPETHYTDMSGGVEQTASVETLVENQSPTPSCLPDCYFFAVSRIQKSLRKDCDPPIDLGMDHCQPSRHSGLKSSVFFYSSSPFYGYMRPNH</sequence>
<dbReference type="EC" id="2.7.7.49" evidence="1"/>
<dbReference type="SMART" id="SM00322">
    <property type="entry name" value="KH"/>
    <property type="match status" value="3"/>
</dbReference>
<dbReference type="InterPro" id="IPR055469">
    <property type="entry name" value="DUF7041"/>
</dbReference>
<dbReference type="FunFam" id="2.40.70.10:FF:000130">
    <property type="entry name" value="Retrovirus-related Pol polyprotein from transposon opus-like Protein"/>
    <property type="match status" value="1"/>
</dbReference>
<dbReference type="InterPro" id="IPR043128">
    <property type="entry name" value="Rev_trsase/Diguanyl_cyclase"/>
</dbReference>
<keyword evidence="3" id="KW-0808">Transferase</keyword>
<dbReference type="InterPro" id="IPR029044">
    <property type="entry name" value="Nucleotide-diphossugar_trans"/>
</dbReference>
<dbReference type="InterPro" id="IPR027791">
    <property type="entry name" value="Galactosyl_T_C"/>
</dbReference>
<evidence type="ECO:0000256" key="8">
    <source>
        <dbReference type="ARBA" id="ARBA00022918"/>
    </source>
</evidence>
<dbReference type="UniPathway" id="UPA00378"/>
<reference evidence="14 15" key="1">
    <citation type="submission" date="2015-01" db="EMBL/GenBank/DDBJ databases">
        <title>Evolution of Trichinella species and genotypes.</title>
        <authorList>
            <person name="Korhonen P.K."/>
            <person name="Edoardo P."/>
            <person name="Giuseppe L.R."/>
            <person name="Gasser R.B."/>
        </authorList>
    </citation>
    <scope>NUCLEOTIDE SEQUENCE [LARGE SCALE GENOMIC DNA]</scope>
    <source>
        <strain evidence="14">ISS120</strain>
    </source>
</reference>
<dbReference type="CDD" id="cd22432">
    <property type="entry name" value="KH-I_HNRNPK_rpt1"/>
    <property type="match status" value="1"/>
</dbReference>
<keyword evidence="9" id="KW-0511">Multifunctional enzyme</keyword>
<dbReference type="FunFam" id="3.10.20.370:FF:000001">
    <property type="entry name" value="Retrovirus-related Pol polyprotein from transposon 17.6-like protein"/>
    <property type="match status" value="1"/>
</dbReference>
<feature type="region of interest" description="Disordered" evidence="11">
    <location>
        <begin position="1567"/>
        <end position="1589"/>
    </location>
</feature>
<name>A0A0V1DAQ3_TRIBR</name>
<evidence type="ECO:0000259" key="12">
    <source>
        <dbReference type="PROSITE" id="PS50878"/>
    </source>
</evidence>